<reference evidence="2 3" key="1">
    <citation type="journal article" date="2020" name="ISME J.">
        <title>Enrichment and physiological characterization of a novel comammox Nitrospira indicates ammonium inhibition of complete nitrification.</title>
        <authorList>
            <person name="Sakoula D."/>
            <person name="Koch H."/>
            <person name="Frank J."/>
            <person name="Jetten M.S.M."/>
            <person name="van Kessel M.A.H.J."/>
            <person name="Lucker S."/>
        </authorList>
    </citation>
    <scope>NUCLEOTIDE SEQUENCE [LARGE SCALE GENOMIC DNA]</scope>
    <source>
        <strain evidence="2">Comreactor17</strain>
    </source>
</reference>
<evidence type="ECO:0000256" key="1">
    <source>
        <dbReference type="SAM" id="MobiDB-lite"/>
    </source>
</evidence>
<dbReference type="KEGG" id="nkf:Nkreftii_001797"/>
<organism evidence="2 3">
    <name type="scientific">Candidatus Nitrospira kreftii</name>
    <dbReference type="NCBI Taxonomy" id="2652173"/>
    <lineage>
        <taxon>Bacteria</taxon>
        <taxon>Pseudomonadati</taxon>
        <taxon>Nitrospirota</taxon>
        <taxon>Nitrospiria</taxon>
        <taxon>Nitrospirales</taxon>
        <taxon>Nitrospiraceae</taxon>
        <taxon>Nitrospira</taxon>
    </lineage>
</organism>
<sequence>MATSQSVQRVKSKVAKGTAQAKRTTVKKGLALEKKGRKAVQSSANQVRKLVKATGNKATSAQKTARAKARKAGAAIGTILGRAQGLTRKLVNKARKRLP</sequence>
<protein>
    <submittedName>
        <fullName evidence="2">Uncharacterized protein</fullName>
    </submittedName>
</protein>
<dbReference type="EMBL" id="CP047423">
    <property type="protein sequence ID" value="QPD04023.1"/>
    <property type="molecule type" value="Genomic_DNA"/>
</dbReference>
<accession>A0A7S8IZ82</accession>
<dbReference type="Proteomes" id="UP000593737">
    <property type="component" value="Chromosome"/>
</dbReference>
<proteinExistence type="predicted"/>
<evidence type="ECO:0000313" key="3">
    <source>
        <dbReference type="Proteomes" id="UP000593737"/>
    </source>
</evidence>
<dbReference type="AlphaFoldDB" id="A0A7S8IZ82"/>
<name>A0A7S8IZ82_9BACT</name>
<feature type="region of interest" description="Disordered" evidence="1">
    <location>
        <begin position="1"/>
        <end position="46"/>
    </location>
</feature>
<evidence type="ECO:0000313" key="2">
    <source>
        <dbReference type="EMBL" id="QPD04023.1"/>
    </source>
</evidence>
<gene>
    <name evidence="2" type="ORF">Nkreftii_001797</name>
</gene>